<dbReference type="VEuPathDB" id="FungiDB:A1O9_09283"/>
<keyword evidence="8" id="KW-1185">Reference proteome</keyword>
<name>A0A072P4T3_9EURO</name>
<dbReference type="SUPFAM" id="SSF57701">
    <property type="entry name" value="Zn2/Cys6 DNA-binding domain"/>
    <property type="match status" value="1"/>
</dbReference>
<sequence length="603" mass="67319">MEAEALTTDVEARRAPTSRQSKAPSPMNLSYKGRVRTGCLVCRARKVKCDEQRPTCRKCLRLKRACVYRIPSRWEPPIDSNLGPEQYPQNPHSTELGPGNVSPQTESGDYANPSQHAFIGASSYSGSQEIPSMSHRIELSDHHLPASGNSNESSPNPHAHHLRHELGLNTSEIPTDRFRQTSHLIYLSTIVDWMAASEMPNPSSFSYFIEVVDCPLLSPFDTLNWTRVKHHIALLGSHQTSVAESLLAVQALYRAQVDRLPMAHAISVYQAAVIGFESISTDDEVDFEIVLVDAFLICLCAVTLPNEDGPHLAVFGGAFETRLETWLLNRPQSPIPLRICAWLQLLNTTTKRPGSAGLLSTSVPNLLSDHIKEVPSLSTLDHDAHPERYLYDAVATPIFTFYLKLQTMSNRVADVTHYRRSRTTPQDQEEVTELMAALKKDLAYLWANRPAPMQLQPDKVREHFSVQISDPLIALAGLCIAAFHAEVIVVGRILGEPPLPSSEAMQALEQIRAVVQGDWNVSADGGLNPGYVRPLFVYALESFERDDSQWAVDRLRQIKHPISRGNFLASFVEAHGEAQRAQSRRVTMKYFCYKTFGVPLPFM</sequence>
<feature type="region of interest" description="Disordered" evidence="5">
    <location>
        <begin position="77"/>
        <end position="118"/>
    </location>
</feature>
<accession>A0A072P4T3</accession>
<evidence type="ECO:0000313" key="8">
    <source>
        <dbReference type="Proteomes" id="UP000027920"/>
    </source>
</evidence>
<dbReference type="HOGENOM" id="CLU_030887_0_0_1"/>
<gene>
    <name evidence="7" type="ORF">A1O9_09283</name>
</gene>
<evidence type="ECO:0000259" key="6">
    <source>
        <dbReference type="PROSITE" id="PS50048"/>
    </source>
</evidence>
<protein>
    <recommendedName>
        <fullName evidence="6">Zn(2)-C6 fungal-type domain-containing protein</fullName>
    </recommendedName>
</protein>
<keyword evidence="1" id="KW-0805">Transcription regulation</keyword>
<dbReference type="Gene3D" id="4.10.240.10">
    <property type="entry name" value="Zn(2)-C6 fungal-type DNA-binding domain"/>
    <property type="match status" value="1"/>
</dbReference>
<dbReference type="OrthoDB" id="648861at2759"/>
<comment type="caution">
    <text evidence="7">The sequence shown here is derived from an EMBL/GenBank/DDBJ whole genome shotgun (WGS) entry which is preliminary data.</text>
</comment>
<organism evidence="7 8">
    <name type="scientific">Exophiala aquamarina CBS 119918</name>
    <dbReference type="NCBI Taxonomy" id="1182545"/>
    <lineage>
        <taxon>Eukaryota</taxon>
        <taxon>Fungi</taxon>
        <taxon>Dikarya</taxon>
        <taxon>Ascomycota</taxon>
        <taxon>Pezizomycotina</taxon>
        <taxon>Eurotiomycetes</taxon>
        <taxon>Chaetothyriomycetidae</taxon>
        <taxon>Chaetothyriales</taxon>
        <taxon>Herpotrichiellaceae</taxon>
        <taxon>Exophiala</taxon>
    </lineage>
</organism>
<dbReference type="GO" id="GO:0045944">
    <property type="term" value="P:positive regulation of transcription by RNA polymerase II"/>
    <property type="evidence" value="ECO:0007669"/>
    <property type="project" value="TreeGrafter"/>
</dbReference>
<dbReference type="PROSITE" id="PS50048">
    <property type="entry name" value="ZN2_CY6_FUNGAL_2"/>
    <property type="match status" value="1"/>
</dbReference>
<evidence type="ECO:0000256" key="2">
    <source>
        <dbReference type="ARBA" id="ARBA00023125"/>
    </source>
</evidence>
<dbReference type="EMBL" id="AMGV01000009">
    <property type="protein sequence ID" value="KEF54841.1"/>
    <property type="molecule type" value="Genomic_DNA"/>
</dbReference>
<dbReference type="Pfam" id="PF00172">
    <property type="entry name" value="Zn_clus"/>
    <property type="match status" value="1"/>
</dbReference>
<dbReference type="InterPro" id="IPR036864">
    <property type="entry name" value="Zn2-C6_fun-type_DNA-bd_sf"/>
</dbReference>
<dbReference type="PANTHER" id="PTHR37534">
    <property type="entry name" value="TRANSCRIPTIONAL ACTIVATOR PROTEIN UGA3"/>
    <property type="match status" value="1"/>
</dbReference>
<evidence type="ECO:0000256" key="4">
    <source>
        <dbReference type="ARBA" id="ARBA00023242"/>
    </source>
</evidence>
<evidence type="ECO:0000313" key="7">
    <source>
        <dbReference type="EMBL" id="KEF54841.1"/>
    </source>
</evidence>
<dbReference type="CDD" id="cd00067">
    <property type="entry name" value="GAL4"/>
    <property type="match status" value="1"/>
</dbReference>
<dbReference type="RefSeq" id="XP_013257431.1">
    <property type="nucleotide sequence ID" value="XM_013401977.1"/>
</dbReference>
<proteinExistence type="predicted"/>
<evidence type="ECO:0000256" key="1">
    <source>
        <dbReference type="ARBA" id="ARBA00023015"/>
    </source>
</evidence>
<keyword evidence="4" id="KW-0539">Nucleus</keyword>
<dbReference type="GO" id="GO:0008270">
    <property type="term" value="F:zinc ion binding"/>
    <property type="evidence" value="ECO:0007669"/>
    <property type="project" value="InterPro"/>
</dbReference>
<feature type="region of interest" description="Disordered" evidence="5">
    <location>
        <begin position="1"/>
        <end position="29"/>
    </location>
</feature>
<feature type="compositionally biased region" description="Polar residues" evidence="5">
    <location>
        <begin position="147"/>
        <end position="156"/>
    </location>
</feature>
<dbReference type="Proteomes" id="UP000027920">
    <property type="component" value="Unassembled WGS sequence"/>
</dbReference>
<dbReference type="PANTHER" id="PTHR37534:SF7">
    <property type="entry name" value="TRANSCRIPTIONAL ACTIVATOR PROTEIN UGA3"/>
    <property type="match status" value="1"/>
</dbReference>
<reference evidence="7 8" key="1">
    <citation type="submission" date="2013-03" db="EMBL/GenBank/DDBJ databases">
        <title>The Genome Sequence of Exophiala aquamarina CBS 119918.</title>
        <authorList>
            <consortium name="The Broad Institute Genomics Platform"/>
            <person name="Cuomo C."/>
            <person name="de Hoog S."/>
            <person name="Gorbushina A."/>
            <person name="Walker B."/>
            <person name="Young S.K."/>
            <person name="Zeng Q."/>
            <person name="Gargeya S."/>
            <person name="Fitzgerald M."/>
            <person name="Haas B."/>
            <person name="Abouelleil A."/>
            <person name="Allen A.W."/>
            <person name="Alvarado L."/>
            <person name="Arachchi H.M."/>
            <person name="Berlin A.M."/>
            <person name="Chapman S.B."/>
            <person name="Gainer-Dewar J."/>
            <person name="Goldberg J."/>
            <person name="Griggs A."/>
            <person name="Gujja S."/>
            <person name="Hansen M."/>
            <person name="Howarth C."/>
            <person name="Imamovic A."/>
            <person name="Ireland A."/>
            <person name="Larimer J."/>
            <person name="McCowan C."/>
            <person name="Murphy C."/>
            <person name="Pearson M."/>
            <person name="Poon T.W."/>
            <person name="Priest M."/>
            <person name="Roberts A."/>
            <person name="Saif S."/>
            <person name="Shea T."/>
            <person name="Sisk P."/>
            <person name="Sykes S."/>
            <person name="Wortman J."/>
            <person name="Nusbaum C."/>
            <person name="Birren B."/>
        </authorList>
    </citation>
    <scope>NUCLEOTIDE SEQUENCE [LARGE SCALE GENOMIC DNA]</scope>
    <source>
        <strain evidence="7 8">CBS 119918</strain>
    </source>
</reference>
<dbReference type="GeneID" id="25284193"/>
<feature type="region of interest" description="Disordered" evidence="5">
    <location>
        <begin position="142"/>
        <end position="161"/>
    </location>
</feature>
<dbReference type="GO" id="GO:0005634">
    <property type="term" value="C:nucleus"/>
    <property type="evidence" value="ECO:0007669"/>
    <property type="project" value="TreeGrafter"/>
</dbReference>
<dbReference type="STRING" id="1182545.A0A072P4T3"/>
<evidence type="ECO:0000256" key="5">
    <source>
        <dbReference type="SAM" id="MobiDB-lite"/>
    </source>
</evidence>
<keyword evidence="2" id="KW-0238">DNA-binding</keyword>
<dbReference type="PROSITE" id="PS00463">
    <property type="entry name" value="ZN2_CY6_FUNGAL_1"/>
    <property type="match status" value="1"/>
</dbReference>
<dbReference type="InterPro" id="IPR001138">
    <property type="entry name" value="Zn2Cys6_DnaBD"/>
</dbReference>
<dbReference type="GO" id="GO:0000976">
    <property type="term" value="F:transcription cis-regulatory region binding"/>
    <property type="evidence" value="ECO:0007669"/>
    <property type="project" value="TreeGrafter"/>
</dbReference>
<dbReference type="SMART" id="SM00066">
    <property type="entry name" value="GAL4"/>
    <property type="match status" value="1"/>
</dbReference>
<dbReference type="AlphaFoldDB" id="A0A072P4T3"/>
<keyword evidence="3" id="KW-0804">Transcription</keyword>
<dbReference type="GO" id="GO:0000981">
    <property type="term" value="F:DNA-binding transcription factor activity, RNA polymerase II-specific"/>
    <property type="evidence" value="ECO:0007669"/>
    <property type="project" value="InterPro"/>
</dbReference>
<feature type="domain" description="Zn(2)-C6 fungal-type" evidence="6">
    <location>
        <begin position="38"/>
        <end position="68"/>
    </location>
</feature>
<evidence type="ECO:0000256" key="3">
    <source>
        <dbReference type="ARBA" id="ARBA00023163"/>
    </source>
</evidence>
<feature type="compositionally biased region" description="Polar residues" evidence="5">
    <location>
        <begin position="101"/>
        <end position="115"/>
    </location>
</feature>